<dbReference type="RefSeq" id="XP_068138037.1">
    <property type="nucleotide sequence ID" value="XM_068281936.1"/>
</dbReference>
<protein>
    <submittedName>
        <fullName evidence="2">Uncharacterized protein</fullName>
    </submittedName>
</protein>
<evidence type="ECO:0000313" key="2">
    <source>
        <dbReference type="EMBL" id="AOW01055.1"/>
    </source>
</evidence>
<accession>A0A1D8N600</accession>
<dbReference type="VEuPathDB" id="FungiDB:YALI1_B01889g"/>
<dbReference type="AlphaFoldDB" id="A0A1D8N600"/>
<evidence type="ECO:0000313" key="3">
    <source>
        <dbReference type="Proteomes" id="UP000182444"/>
    </source>
</evidence>
<name>A0A1D8N600_YARLL</name>
<sequence length="94" mass="10984">MYRYSSQEFKSMGVPQTFPKGLREFQGVIDRYHPSVLAWKVGVTDRGVGPTHLISNRLLIDFPDVQKDERSEDEDDDDEDDDEMRTKMRTTTTR</sequence>
<dbReference type="EMBL" id="CP017554">
    <property type="protein sequence ID" value="AOW01055.1"/>
    <property type="molecule type" value="Genomic_DNA"/>
</dbReference>
<evidence type="ECO:0000256" key="1">
    <source>
        <dbReference type="SAM" id="MobiDB-lite"/>
    </source>
</evidence>
<feature type="compositionally biased region" description="Acidic residues" evidence="1">
    <location>
        <begin position="71"/>
        <end position="83"/>
    </location>
</feature>
<dbReference type="GeneID" id="94582599"/>
<gene>
    <name evidence="2" type="ORF">YALI1_B01889g</name>
</gene>
<organism evidence="2 3">
    <name type="scientific">Yarrowia lipolytica</name>
    <name type="common">Candida lipolytica</name>
    <dbReference type="NCBI Taxonomy" id="4952"/>
    <lineage>
        <taxon>Eukaryota</taxon>
        <taxon>Fungi</taxon>
        <taxon>Dikarya</taxon>
        <taxon>Ascomycota</taxon>
        <taxon>Saccharomycotina</taxon>
        <taxon>Dipodascomycetes</taxon>
        <taxon>Dipodascales</taxon>
        <taxon>Dipodascales incertae sedis</taxon>
        <taxon>Yarrowia</taxon>
    </lineage>
</organism>
<feature type="region of interest" description="Disordered" evidence="1">
    <location>
        <begin position="64"/>
        <end position="94"/>
    </location>
</feature>
<dbReference type="Proteomes" id="UP000182444">
    <property type="component" value="Chromosome 1B"/>
</dbReference>
<reference evidence="2 3" key="1">
    <citation type="journal article" date="2016" name="PLoS ONE">
        <title>Sequence Assembly of Yarrowia lipolytica Strain W29/CLIB89 Shows Transposable Element Diversity.</title>
        <authorList>
            <person name="Magnan C."/>
            <person name="Yu J."/>
            <person name="Chang I."/>
            <person name="Jahn E."/>
            <person name="Kanomata Y."/>
            <person name="Wu J."/>
            <person name="Zeller M."/>
            <person name="Oakes M."/>
            <person name="Baldi P."/>
            <person name="Sandmeyer S."/>
        </authorList>
    </citation>
    <scope>NUCLEOTIDE SEQUENCE [LARGE SCALE GENOMIC DNA]</scope>
    <source>
        <strain evidence="3">CLIB89(W29)</strain>
    </source>
</reference>
<proteinExistence type="predicted"/>